<dbReference type="AlphaFoldDB" id="A0AAV1EX45"/>
<keyword evidence="2" id="KW-0812">Transmembrane</keyword>
<dbReference type="EMBL" id="OY660866">
    <property type="protein sequence ID" value="CAJ1053338.1"/>
    <property type="molecule type" value="Genomic_DNA"/>
</dbReference>
<keyword evidence="6" id="KW-1185">Reference proteome</keyword>
<evidence type="ECO:0000256" key="1">
    <source>
        <dbReference type="ARBA" id="ARBA00023157"/>
    </source>
</evidence>
<feature type="signal peptide" evidence="3">
    <location>
        <begin position="1"/>
        <end position="27"/>
    </location>
</feature>
<organism evidence="5 6">
    <name type="scientific">Xyrichtys novacula</name>
    <name type="common">Pearly razorfish</name>
    <name type="synonym">Hemipteronotus novacula</name>
    <dbReference type="NCBI Taxonomy" id="13765"/>
    <lineage>
        <taxon>Eukaryota</taxon>
        <taxon>Metazoa</taxon>
        <taxon>Chordata</taxon>
        <taxon>Craniata</taxon>
        <taxon>Vertebrata</taxon>
        <taxon>Euteleostomi</taxon>
        <taxon>Actinopterygii</taxon>
        <taxon>Neopterygii</taxon>
        <taxon>Teleostei</taxon>
        <taxon>Neoteleostei</taxon>
        <taxon>Acanthomorphata</taxon>
        <taxon>Eupercaria</taxon>
        <taxon>Labriformes</taxon>
        <taxon>Labridae</taxon>
        <taxon>Xyrichtys</taxon>
    </lineage>
</organism>
<dbReference type="GO" id="GO:0009897">
    <property type="term" value="C:external side of plasma membrane"/>
    <property type="evidence" value="ECO:0007669"/>
    <property type="project" value="TreeGrafter"/>
</dbReference>
<evidence type="ECO:0000259" key="4">
    <source>
        <dbReference type="Pfam" id="PF18707"/>
    </source>
</evidence>
<dbReference type="Pfam" id="PF18707">
    <property type="entry name" value="IL2RB_N1"/>
    <property type="match status" value="1"/>
</dbReference>
<accession>A0AAV1EX45</accession>
<dbReference type="InterPro" id="IPR013783">
    <property type="entry name" value="Ig-like_fold"/>
</dbReference>
<keyword evidence="3" id="KW-0732">Signal</keyword>
<keyword evidence="1" id="KW-1015">Disulfide bond</keyword>
<keyword evidence="2" id="KW-1133">Transmembrane helix</keyword>
<evidence type="ECO:0000256" key="2">
    <source>
        <dbReference type="SAM" id="Phobius"/>
    </source>
</evidence>
<dbReference type="GO" id="GO:0016064">
    <property type="term" value="P:immunoglobulin mediated immune response"/>
    <property type="evidence" value="ECO:0007669"/>
    <property type="project" value="TreeGrafter"/>
</dbReference>
<feature type="domain" description="Interleukin-2 receptor subunit beta N-terminal" evidence="4">
    <location>
        <begin position="35"/>
        <end position="119"/>
    </location>
</feature>
<feature type="transmembrane region" description="Helical" evidence="2">
    <location>
        <begin position="252"/>
        <end position="273"/>
    </location>
</feature>
<dbReference type="PANTHER" id="PTHR23037:SF22">
    <property type="entry name" value="CYTOKINE RECEPTOR COMMON SUBUNIT BETA"/>
    <property type="match status" value="1"/>
</dbReference>
<dbReference type="GO" id="GO:0004896">
    <property type="term" value="F:cytokine receptor activity"/>
    <property type="evidence" value="ECO:0007669"/>
    <property type="project" value="TreeGrafter"/>
</dbReference>
<keyword evidence="2" id="KW-0472">Membrane</keyword>
<sequence>MERNKRSAVLFLYLAVLYFLTLRKVQGCPRQPDKTLPCYSDYNKTITCEWKSTYEEDNDCTLQADGGGSKFRYNSSCDLKPVDASRPALKKCSMSFKRDETFQTFHNLSVKVICNPVKKTVSRIFFKPSCHIKLDRPPQPKINFTTVSLVPPDTKKRHKIRSYNFQLQWKHADESWDTTGWKKRVTERQCDWNCMVKLLPNLLIQGERYEARARVKAVAESTDSVWSEWSPTTSWTSLNGRTKPCQFEDDPIFIPAIITCLVVLVLLLAVISLKRNKTIWIFLVTKIKGQPIPNPAESFLKSVNFQNYLSPQLTTIFKQLDIASIEITSPLDVIAPFKPEGALLEKMRSEGSFETTSSSYSNPSYAHLCPAPPLPVSSLTAGNLDPCGADTPYGPVCRQSDDDKDAGQERGKVRGKDLEILEQFSKSCKKGEPVTVISDYERVEKLQVERSRLQSLDSGVCSCEEVSQESLEADSINVSECHDEEREEEEEVAGKGKDGVFQRLFGGSVDIFGKDSIQVCSDYERVQKLEPDDLEIQHQNSGVKSQTEKQLNLDDVSKSTESTNLLFSLPPCSRLCSFSPSIDMSSNFTGPAGSPGLCSNILVLMSGSMSVRPSSDGYMPVRQEER</sequence>
<dbReference type="Proteomes" id="UP001178508">
    <property type="component" value="Chromosome 3"/>
</dbReference>
<feature type="chain" id="PRO_5043606326" evidence="3">
    <location>
        <begin position="28"/>
        <end position="626"/>
    </location>
</feature>
<name>A0AAV1EX45_XYRNO</name>
<gene>
    <name evidence="5" type="ORF">XNOV1_A006786</name>
</gene>
<dbReference type="Gene3D" id="2.60.40.10">
    <property type="entry name" value="Immunoglobulins"/>
    <property type="match status" value="2"/>
</dbReference>
<evidence type="ECO:0000256" key="3">
    <source>
        <dbReference type="SAM" id="SignalP"/>
    </source>
</evidence>
<evidence type="ECO:0000313" key="6">
    <source>
        <dbReference type="Proteomes" id="UP001178508"/>
    </source>
</evidence>
<reference evidence="5" key="1">
    <citation type="submission" date="2023-08" db="EMBL/GenBank/DDBJ databases">
        <authorList>
            <person name="Alioto T."/>
            <person name="Alioto T."/>
            <person name="Gomez Garrido J."/>
        </authorList>
    </citation>
    <scope>NUCLEOTIDE SEQUENCE</scope>
</reference>
<dbReference type="PANTHER" id="PTHR23037">
    <property type="entry name" value="CYTOKINE RECEPTOR"/>
    <property type="match status" value="1"/>
</dbReference>
<evidence type="ECO:0000313" key="5">
    <source>
        <dbReference type="EMBL" id="CAJ1053338.1"/>
    </source>
</evidence>
<protein>
    <submittedName>
        <fullName evidence="5">Uncharacterized protein LOC117815733</fullName>
    </submittedName>
</protein>
<dbReference type="InterPro" id="IPR040951">
    <property type="entry name" value="IL2RB_N1"/>
</dbReference>
<proteinExistence type="predicted"/>